<protein>
    <submittedName>
        <fullName evidence="2">PIWL2 protein</fullName>
    </submittedName>
</protein>
<name>A0A7K8W1H0_9FURN</name>
<dbReference type="OrthoDB" id="445936at2759"/>
<dbReference type="InterPro" id="IPR003165">
    <property type="entry name" value="Piwi"/>
</dbReference>
<dbReference type="Gene3D" id="3.40.50.2300">
    <property type="match status" value="1"/>
</dbReference>
<dbReference type="AlphaFoldDB" id="A0A7K8W1H0"/>
<gene>
    <name evidence="2" type="primary">Piwil2</name>
    <name evidence="2" type="ORF">SCLMEX_R08403</name>
</gene>
<sequence>MVMLVPELTFLTGLSSLQKSSWTVKEVMWEMVQSPRQHYTRLTGLLRRIRDTPEASQELERWGLHLDMDIHRTQGHILPAERINLRYRSFFPDEELSWHREATKEVPISVIPINSWLLVYPKRLQQLAKDLVAAVRSTCGAMGMKVGLPMMQELWDDRIESYVKSIRSGLGSQEKVQLLLCIIPRNRDDLYGAIKKLCCVQAPVPSQVINAQSLMGHPGKIRSVVQKVLLQINCKLGGQLWGVDIPL</sequence>
<evidence type="ECO:0000313" key="2">
    <source>
        <dbReference type="EMBL" id="NXF72548.1"/>
    </source>
</evidence>
<dbReference type="GO" id="GO:0003676">
    <property type="term" value="F:nucleic acid binding"/>
    <property type="evidence" value="ECO:0007669"/>
    <property type="project" value="InterPro"/>
</dbReference>
<feature type="non-terminal residue" evidence="2">
    <location>
        <position position="1"/>
    </location>
</feature>
<evidence type="ECO:0000259" key="1">
    <source>
        <dbReference type="PROSITE" id="PS50822"/>
    </source>
</evidence>
<dbReference type="EMBL" id="VWZF01001141">
    <property type="protein sequence ID" value="NXF72548.1"/>
    <property type="molecule type" value="Genomic_DNA"/>
</dbReference>
<proteinExistence type="predicted"/>
<dbReference type="Pfam" id="PF02171">
    <property type="entry name" value="Piwi"/>
    <property type="match status" value="1"/>
</dbReference>
<organism evidence="2 3">
    <name type="scientific">Sclerurus mexicanus</name>
    <name type="common">tawny-throated leaftosser</name>
    <dbReference type="NCBI Taxonomy" id="265632"/>
    <lineage>
        <taxon>Eukaryota</taxon>
        <taxon>Metazoa</taxon>
        <taxon>Chordata</taxon>
        <taxon>Craniata</taxon>
        <taxon>Vertebrata</taxon>
        <taxon>Euteleostomi</taxon>
        <taxon>Archelosauria</taxon>
        <taxon>Archosauria</taxon>
        <taxon>Dinosauria</taxon>
        <taxon>Saurischia</taxon>
        <taxon>Theropoda</taxon>
        <taxon>Coelurosauria</taxon>
        <taxon>Aves</taxon>
        <taxon>Neognathae</taxon>
        <taxon>Neoaves</taxon>
        <taxon>Telluraves</taxon>
        <taxon>Australaves</taxon>
        <taxon>Passeriformes</taxon>
        <taxon>Furnariidae</taxon>
        <taxon>Sclerurus</taxon>
    </lineage>
</organism>
<accession>A0A7K8W1H0</accession>
<feature type="domain" description="Piwi" evidence="1">
    <location>
        <begin position="178"/>
        <end position="247"/>
    </location>
</feature>
<comment type="caution">
    <text evidence="2">The sequence shown here is derived from an EMBL/GenBank/DDBJ whole genome shotgun (WGS) entry which is preliminary data.</text>
</comment>
<dbReference type="PANTHER" id="PTHR22891">
    <property type="entry name" value="EUKARYOTIC TRANSLATION INITIATION FACTOR 2C"/>
    <property type="match status" value="1"/>
</dbReference>
<feature type="non-terminal residue" evidence="2">
    <location>
        <position position="247"/>
    </location>
</feature>
<evidence type="ECO:0000313" key="3">
    <source>
        <dbReference type="Proteomes" id="UP000588334"/>
    </source>
</evidence>
<keyword evidence="3" id="KW-1185">Reference proteome</keyword>
<dbReference type="SUPFAM" id="SSF53098">
    <property type="entry name" value="Ribonuclease H-like"/>
    <property type="match status" value="1"/>
</dbReference>
<dbReference type="Proteomes" id="UP000588334">
    <property type="component" value="Unassembled WGS sequence"/>
</dbReference>
<reference evidence="2 3" key="1">
    <citation type="submission" date="2019-09" db="EMBL/GenBank/DDBJ databases">
        <title>Bird 10,000 Genomes (B10K) Project - Family phase.</title>
        <authorList>
            <person name="Zhang G."/>
        </authorList>
    </citation>
    <scope>NUCLEOTIDE SEQUENCE [LARGE SCALE GENOMIC DNA]</scope>
    <source>
        <strain evidence="2">B10K-DU-001-03</strain>
        <tissue evidence="2">Muscle</tissue>
    </source>
</reference>
<dbReference type="InterPro" id="IPR012337">
    <property type="entry name" value="RNaseH-like_sf"/>
</dbReference>
<dbReference type="FunFam" id="3.40.50.2300:FF:000141">
    <property type="entry name" value="piwi-like protein 2 isoform X1"/>
    <property type="match status" value="1"/>
</dbReference>
<dbReference type="PROSITE" id="PS50822">
    <property type="entry name" value="PIWI"/>
    <property type="match status" value="1"/>
</dbReference>